<dbReference type="Proteomes" id="UP000314294">
    <property type="component" value="Unassembled WGS sequence"/>
</dbReference>
<proteinExistence type="predicted"/>
<sequence>MIHLLLGASCAHSTAHRRRNIHFNRERWRRDSGVCGCCVVLGGGGALWGGGVDITREPVGGVAAPGGRMYFLTLVLFNPTSRRPPCGALHYGVGGPAPAPQPKLQPEIPTPPVADGRTAAVFTERVHLSVLGLICEQKVYERNVRLEKIYILEHK</sequence>
<keyword evidence="2" id="KW-1185">Reference proteome</keyword>
<dbReference type="AlphaFoldDB" id="A0A4Z2G4K5"/>
<name>A0A4Z2G4K5_9TELE</name>
<reference evidence="1 2" key="1">
    <citation type="submission" date="2019-03" db="EMBL/GenBank/DDBJ databases">
        <title>First draft genome of Liparis tanakae, snailfish: a comprehensive survey of snailfish specific genes.</title>
        <authorList>
            <person name="Kim W."/>
            <person name="Song I."/>
            <person name="Jeong J.-H."/>
            <person name="Kim D."/>
            <person name="Kim S."/>
            <person name="Ryu S."/>
            <person name="Song J.Y."/>
            <person name="Lee S.K."/>
        </authorList>
    </citation>
    <scope>NUCLEOTIDE SEQUENCE [LARGE SCALE GENOMIC DNA]</scope>
    <source>
        <tissue evidence="1">Muscle</tissue>
    </source>
</reference>
<evidence type="ECO:0000313" key="2">
    <source>
        <dbReference type="Proteomes" id="UP000314294"/>
    </source>
</evidence>
<gene>
    <name evidence="1" type="ORF">EYF80_041333</name>
</gene>
<evidence type="ECO:0000313" key="1">
    <source>
        <dbReference type="EMBL" id="TNN48459.1"/>
    </source>
</evidence>
<protein>
    <submittedName>
        <fullName evidence="1">Uncharacterized protein</fullName>
    </submittedName>
</protein>
<accession>A0A4Z2G4K5</accession>
<organism evidence="1 2">
    <name type="scientific">Liparis tanakae</name>
    <name type="common">Tanaka's snailfish</name>
    <dbReference type="NCBI Taxonomy" id="230148"/>
    <lineage>
        <taxon>Eukaryota</taxon>
        <taxon>Metazoa</taxon>
        <taxon>Chordata</taxon>
        <taxon>Craniata</taxon>
        <taxon>Vertebrata</taxon>
        <taxon>Euteleostomi</taxon>
        <taxon>Actinopterygii</taxon>
        <taxon>Neopterygii</taxon>
        <taxon>Teleostei</taxon>
        <taxon>Neoteleostei</taxon>
        <taxon>Acanthomorphata</taxon>
        <taxon>Eupercaria</taxon>
        <taxon>Perciformes</taxon>
        <taxon>Cottioidei</taxon>
        <taxon>Cottales</taxon>
        <taxon>Liparidae</taxon>
        <taxon>Liparis</taxon>
    </lineage>
</organism>
<comment type="caution">
    <text evidence="1">The sequence shown here is derived from an EMBL/GenBank/DDBJ whole genome shotgun (WGS) entry which is preliminary data.</text>
</comment>
<dbReference type="EMBL" id="SRLO01000696">
    <property type="protein sequence ID" value="TNN48459.1"/>
    <property type="molecule type" value="Genomic_DNA"/>
</dbReference>